<reference evidence="1 2" key="1">
    <citation type="submission" date="2018-06" db="EMBL/GenBank/DDBJ databases">
        <authorList>
            <consortium name="Pathogen Informatics"/>
            <person name="Doyle S."/>
        </authorList>
    </citation>
    <scope>NUCLEOTIDE SEQUENCE [LARGE SCALE GENOMIC DNA]</scope>
    <source>
        <strain evidence="1 2">NCTC8576</strain>
    </source>
</reference>
<evidence type="ECO:0000313" key="2">
    <source>
        <dbReference type="Proteomes" id="UP000251799"/>
    </source>
</evidence>
<accession>A0A2X2JAA8</accession>
<dbReference type="EMBL" id="UAUR01000008">
    <property type="protein sequence ID" value="SPZ88916.1"/>
    <property type="molecule type" value="Genomic_DNA"/>
</dbReference>
<dbReference type="Proteomes" id="UP000251799">
    <property type="component" value="Unassembled WGS sequence"/>
</dbReference>
<proteinExistence type="predicted"/>
<protein>
    <submittedName>
        <fullName evidence="1">Uncharacterized protein</fullName>
    </submittedName>
</protein>
<organism evidence="1 2">
    <name type="scientific">Shigella boydii</name>
    <dbReference type="NCBI Taxonomy" id="621"/>
    <lineage>
        <taxon>Bacteria</taxon>
        <taxon>Pseudomonadati</taxon>
        <taxon>Pseudomonadota</taxon>
        <taxon>Gammaproteobacteria</taxon>
        <taxon>Enterobacterales</taxon>
        <taxon>Enterobacteriaceae</taxon>
        <taxon>Shigella</taxon>
    </lineage>
</organism>
<evidence type="ECO:0000313" key="1">
    <source>
        <dbReference type="EMBL" id="SPZ88916.1"/>
    </source>
</evidence>
<name>A0A2X2JAA8_SHIBO</name>
<sequence>MWDQYYLQFFYCYSDFFTKQLNHHQDKDSLNIHRTILLPMAKDLTNRACIRRTFYPCFVSSLTLYRGPP</sequence>
<dbReference type="AlphaFoldDB" id="A0A2X2JAA8"/>
<gene>
    <name evidence="1" type="ORF">NCTC8576_04917</name>
</gene>